<evidence type="ECO:0000313" key="2">
    <source>
        <dbReference type="EMBL" id="QNO17627.1"/>
    </source>
</evidence>
<sequence>MYIYPDNLRAKPTLWLWELRDLGVIGVGLLLAVLALAQLRFLPPIVLVALYAFLSIRFDDTSILNFIKNAAAFFLTKQQYFEWGLSDAANPPDMGPRGRSKNL</sequence>
<evidence type="ECO:0000313" key="3">
    <source>
        <dbReference type="Proteomes" id="UP000516046"/>
    </source>
</evidence>
<dbReference type="EMBL" id="CP060696">
    <property type="protein sequence ID" value="QNO17627.1"/>
    <property type="molecule type" value="Genomic_DNA"/>
</dbReference>
<dbReference type="Proteomes" id="UP000516046">
    <property type="component" value="Chromosome"/>
</dbReference>
<keyword evidence="1" id="KW-1133">Transmembrane helix</keyword>
<keyword evidence="3" id="KW-1185">Reference proteome</keyword>
<feature type="transmembrane region" description="Helical" evidence="1">
    <location>
        <begin position="22"/>
        <end position="54"/>
    </location>
</feature>
<gene>
    <name evidence="2" type="ORF">H6X83_11935</name>
</gene>
<keyword evidence="1" id="KW-0472">Membrane</keyword>
<keyword evidence="1" id="KW-0812">Transmembrane</keyword>
<evidence type="ECO:0000256" key="1">
    <source>
        <dbReference type="SAM" id="Phobius"/>
    </source>
</evidence>
<name>A0A7G9WG15_9FIRM</name>
<protein>
    <submittedName>
        <fullName evidence="2">Uncharacterized protein</fullName>
    </submittedName>
</protein>
<dbReference type="RefSeq" id="WP_212506691.1">
    <property type="nucleotide sequence ID" value="NZ_CP060696.1"/>
</dbReference>
<organism evidence="2 3">
    <name type="scientific">Caproicibacterium amylolyticum</name>
    <dbReference type="NCBI Taxonomy" id="2766537"/>
    <lineage>
        <taxon>Bacteria</taxon>
        <taxon>Bacillati</taxon>
        <taxon>Bacillota</taxon>
        <taxon>Clostridia</taxon>
        <taxon>Eubacteriales</taxon>
        <taxon>Oscillospiraceae</taxon>
        <taxon>Caproicibacterium</taxon>
    </lineage>
</organism>
<proteinExistence type="predicted"/>
<accession>A0A7G9WG15</accession>
<reference evidence="2 3" key="1">
    <citation type="submission" date="2020-08" db="EMBL/GenBank/DDBJ databases">
        <authorList>
            <person name="Ren C."/>
            <person name="Gu Y."/>
            <person name="Xu Y."/>
        </authorList>
    </citation>
    <scope>NUCLEOTIDE SEQUENCE [LARGE SCALE GENOMIC DNA]</scope>
    <source>
        <strain evidence="2 3">LBM18003</strain>
    </source>
</reference>
<dbReference type="AlphaFoldDB" id="A0A7G9WG15"/>
<dbReference type="KEGG" id="caml:H6X83_11935"/>